<dbReference type="VEuPathDB" id="ToxoDB:EAH_00051030"/>
<dbReference type="AlphaFoldDB" id="U6H0I2"/>
<accession>U6H0I2</accession>
<dbReference type="GeneID" id="25273173"/>
<name>U6H0I2_EIMAC</name>
<protein>
    <submittedName>
        <fullName evidence="2">Uncharacterized protein</fullName>
    </submittedName>
</protein>
<gene>
    <name evidence="2" type="ORF">EAH_00051030</name>
</gene>
<dbReference type="EMBL" id="HG673639">
    <property type="protein sequence ID" value="CDI84274.1"/>
    <property type="molecule type" value="Genomic_DNA"/>
</dbReference>
<organism evidence="2 3">
    <name type="scientific">Eimeria acervulina</name>
    <name type="common">Coccidian parasite</name>
    <dbReference type="NCBI Taxonomy" id="5801"/>
    <lineage>
        <taxon>Eukaryota</taxon>
        <taxon>Sar</taxon>
        <taxon>Alveolata</taxon>
        <taxon>Apicomplexa</taxon>
        <taxon>Conoidasida</taxon>
        <taxon>Coccidia</taxon>
        <taxon>Eucoccidiorida</taxon>
        <taxon>Eimeriorina</taxon>
        <taxon>Eimeriidae</taxon>
        <taxon>Eimeria</taxon>
    </lineage>
</organism>
<dbReference type="RefSeq" id="XP_013246714.1">
    <property type="nucleotide sequence ID" value="XM_013391260.1"/>
</dbReference>
<evidence type="ECO:0000256" key="1">
    <source>
        <dbReference type="SAM" id="MobiDB-lite"/>
    </source>
</evidence>
<dbReference type="Proteomes" id="UP000018050">
    <property type="component" value="Unassembled WGS sequence"/>
</dbReference>
<proteinExistence type="predicted"/>
<reference evidence="2" key="1">
    <citation type="submission" date="2013-10" db="EMBL/GenBank/DDBJ databases">
        <title>Genomic analysis of the causative agents of coccidiosis in chickens.</title>
        <authorList>
            <person name="Reid A.J."/>
            <person name="Blake D."/>
            <person name="Billington K."/>
            <person name="Browne H."/>
            <person name="Dunn M."/>
            <person name="Hung S."/>
            <person name="Kawahara F."/>
            <person name="Miranda-Saavedra D."/>
            <person name="Mourier T."/>
            <person name="Nagra H."/>
            <person name="Otto T.D."/>
            <person name="Rawlings N."/>
            <person name="Sanchez A."/>
            <person name="Sanders M."/>
            <person name="Subramaniam C."/>
            <person name="Tay Y."/>
            <person name="Dear P."/>
            <person name="Doerig C."/>
            <person name="Gruber A."/>
            <person name="Parkinson J."/>
            <person name="Shirley M."/>
            <person name="Wan K.L."/>
            <person name="Berriman M."/>
            <person name="Tomley F."/>
            <person name="Pain A."/>
        </authorList>
    </citation>
    <scope>NUCLEOTIDE SEQUENCE [LARGE SCALE GENOMIC DNA]</scope>
    <source>
        <strain evidence="2">Houghton</strain>
    </source>
</reference>
<evidence type="ECO:0000313" key="2">
    <source>
        <dbReference type="EMBL" id="CDI84274.1"/>
    </source>
</evidence>
<reference evidence="2" key="2">
    <citation type="submission" date="2013-10" db="EMBL/GenBank/DDBJ databases">
        <authorList>
            <person name="Aslett M."/>
        </authorList>
    </citation>
    <scope>NUCLEOTIDE SEQUENCE [LARGE SCALE GENOMIC DNA]</scope>
    <source>
        <strain evidence="2">Houghton</strain>
    </source>
</reference>
<keyword evidence="3" id="KW-1185">Reference proteome</keyword>
<feature type="region of interest" description="Disordered" evidence="1">
    <location>
        <begin position="66"/>
        <end position="103"/>
    </location>
</feature>
<sequence>MEVLYSSASEQTGLGVWKSVPPNADLNGSSACEKEQVSCIDELNEFGCLRVEAFRGSACSNTMGKGTAGMRQLPSFPPLQAGEQQTNRRKLAQTVSAKDEFAA</sequence>
<evidence type="ECO:0000313" key="3">
    <source>
        <dbReference type="Proteomes" id="UP000018050"/>
    </source>
</evidence>